<dbReference type="GO" id="GO:0005634">
    <property type="term" value="C:nucleus"/>
    <property type="evidence" value="ECO:0007669"/>
    <property type="project" value="UniProtKB-SubCell"/>
</dbReference>
<dbReference type="HAMAP" id="MF_00322">
    <property type="entry name" value="Top6B"/>
    <property type="match status" value="1"/>
</dbReference>
<evidence type="ECO:0000259" key="12">
    <source>
        <dbReference type="Pfam" id="PF09239"/>
    </source>
</evidence>
<dbReference type="PANTHER" id="PTHR48444">
    <property type="entry name" value="DNA TOPOISOMERASE 6 SUBUNIT B"/>
    <property type="match status" value="1"/>
</dbReference>
<protein>
    <recommendedName>
        <fullName evidence="9">DNA topoisomerase 6 subunit B</fullName>
        <ecNumber evidence="9">5.6.2.2</ecNumber>
    </recommendedName>
</protein>
<dbReference type="Gene3D" id="1.10.168.20">
    <property type="entry name" value="Ribosomal protein S8e, subdomain"/>
    <property type="match status" value="1"/>
</dbReference>
<feature type="compositionally biased region" description="Basic residues" evidence="11">
    <location>
        <begin position="8"/>
        <end position="24"/>
    </location>
</feature>
<evidence type="ECO:0000256" key="2">
    <source>
        <dbReference type="ARBA" id="ARBA00022741"/>
    </source>
</evidence>
<dbReference type="GO" id="GO:0005840">
    <property type="term" value="C:ribosome"/>
    <property type="evidence" value="ECO:0007669"/>
    <property type="project" value="UniProtKB-KW"/>
</dbReference>
<dbReference type="GO" id="GO:1990904">
    <property type="term" value="C:ribonucleoprotein complex"/>
    <property type="evidence" value="ECO:0007669"/>
    <property type="project" value="UniProtKB-KW"/>
</dbReference>
<dbReference type="GO" id="GO:0005524">
    <property type="term" value="F:ATP binding"/>
    <property type="evidence" value="ECO:0007669"/>
    <property type="project" value="UniProtKB-UniRule"/>
</dbReference>
<keyword evidence="5 9" id="KW-0799">Topoisomerase</keyword>
<reference evidence="13 14" key="1">
    <citation type="journal article" date="2018" name="Plant J.">
        <title>Genome sequences of Chlorella sorokiniana UTEX 1602 and Micractinium conductrix SAG 241.80: implications to maltose excretion by a green alga.</title>
        <authorList>
            <person name="Arriola M.B."/>
            <person name="Velmurugan N."/>
            <person name="Zhang Y."/>
            <person name="Plunkett M.H."/>
            <person name="Hondzo H."/>
            <person name="Barney B.M."/>
        </authorList>
    </citation>
    <scope>NUCLEOTIDE SEQUENCE [LARGE SCALE GENOMIC DNA]</scope>
    <source>
        <strain evidence="13 14">SAG 241.80</strain>
    </source>
</reference>
<dbReference type="InterPro" id="IPR022309">
    <property type="entry name" value="Ribosomal_Se8/biogenesis_NSA2"/>
</dbReference>
<feature type="binding site" evidence="9">
    <location>
        <position position="753"/>
    </location>
    <ligand>
        <name>ATP</name>
        <dbReference type="ChEBI" id="CHEBI:30616"/>
    </ligand>
</feature>
<dbReference type="Gene3D" id="1.10.8.50">
    <property type="match status" value="1"/>
</dbReference>
<dbReference type="InterPro" id="IPR001047">
    <property type="entry name" value="Ribosomal_eS8"/>
</dbReference>
<dbReference type="FunFam" id="3.30.230.10:FF:000050">
    <property type="entry name" value="DNA topoisomerase 6 subunit B"/>
    <property type="match status" value="1"/>
</dbReference>
<feature type="binding site" evidence="9">
    <location>
        <begin position="420"/>
        <end position="421"/>
    </location>
    <ligand>
        <name>ATP</name>
        <dbReference type="ChEBI" id="CHEBI:30616"/>
    </ligand>
</feature>
<organism evidence="13 14">
    <name type="scientific">Micractinium conductrix</name>
    <dbReference type="NCBI Taxonomy" id="554055"/>
    <lineage>
        <taxon>Eukaryota</taxon>
        <taxon>Viridiplantae</taxon>
        <taxon>Chlorophyta</taxon>
        <taxon>core chlorophytes</taxon>
        <taxon>Trebouxiophyceae</taxon>
        <taxon>Chlorellales</taxon>
        <taxon>Chlorellaceae</taxon>
        <taxon>Chlorella clade</taxon>
        <taxon>Micractinium</taxon>
    </lineage>
</organism>
<comment type="function">
    <text evidence="9">Component of the DNA topoisomerase VI involved in chromatin organization and progression of endoreduplication cycles. Relaxes both positive and negative superturns and exhibits a strong decatenase activity. The B subunit binds ATP.</text>
</comment>
<feature type="domain" description="DNA topoisomerase VI subunit B transducer" evidence="12">
    <location>
        <begin position="635"/>
        <end position="792"/>
    </location>
</feature>
<dbReference type="GO" id="GO:0009330">
    <property type="term" value="C:DNA topoisomerase type II (double strand cut, ATP-hydrolyzing) complex"/>
    <property type="evidence" value="ECO:0007669"/>
    <property type="project" value="UniProtKB-UniRule"/>
</dbReference>
<dbReference type="Pfam" id="PF01201">
    <property type="entry name" value="Ribosomal_S8e"/>
    <property type="match status" value="1"/>
</dbReference>
<dbReference type="GO" id="GO:0006265">
    <property type="term" value="P:DNA topological change"/>
    <property type="evidence" value="ECO:0007669"/>
    <property type="project" value="UniProtKB-UniRule"/>
</dbReference>
<evidence type="ECO:0000256" key="5">
    <source>
        <dbReference type="ARBA" id="ARBA00023029"/>
    </source>
</evidence>
<comment type="similarity">
    <text evidence="9">Belongs to the TOP6B family.</text>
</comment>
<evidence type="ECO:0000256" key="10">
    <source>
        <dbReference type="RuleBase" id="RU000669"/>
    </source>
</evidence>
<dbReference type="FunFam" id="1.10.168.20:FF:000001">
    <property type="entry name" value="40S ribosomal protein S8"/>
    <property type="match status" value="1"/>
</dbReference>
<dbReference type="GO" id="GO:0003677">
    <property type="term" value="F:DNA binding"/>
    <property type="evidence" value="ECO:0007669"/>
    <property type="project" value="UniProtKB-UniRule"/>
</dbReference>
<comment type="caution">
    <text evidence="13">The sequence shown here is derived from an EMBL/GenBank/DDBJ whole genome shotgun (WGS) entry which is preliminary data.</text>
</comment>
<dbReference type="STRING" id="554055.A0A2P6V8S6"/>
<dbReference type="GO" id="GO:0006412">
    <property type="term" value="P:translation"/>
    <property type="evidence" value="ECO:0007669"/>
    <property type="project" value="InterPro"/>
</dbReference>
<comment type="catalytic activity">
    <reaction evidence="9">
        <text>ATP-dependent breakage, passage and rejoining of double-stranded DNA.</text>
        <dbReference type="EC" id="5.6.2.2"/>
    </reaction>
</comment>
<dbReference type="AlphaFoldDB" id="A0A2P6V8S6"/>
<feature type="binding site" evidence="9">
    <location>
        <position position="290"/>
    </location>
    <ligand>
        <name>ATP</name>
        <dbReference type="ChEBI" id="CHEBI:30616"/>
    </ligand>
</feature>
<feature type="region of interest" description="Disordered" evidence="11">
    <location>
        <begin position="1"/>
        <end position="24"/>
    </location>
</feature>
<dbReference type="EMBL" id="LHPF02000019">
    <property type="protein sequence ID" value="PSC70487.1"/>
    <property type="molecule type" value="Genomic_DNA"/>
</dbReference>
<dbReference type="Gene3D" id="3.10.290.70">
    <property type="match status" value="1"/>
</dbReference>
<dbReference type="InterPro" id="IPR036890">
    <property type="entry name" value="HATPase_C_sf"/>
</dbReference>
<accession>A0A2P6V8S6</accession>
<dbReference type="InterPro" id="IPR015320">
    <property type="entry name" value="TopoVI_B_transducer"/>
</dbReference>
<dbReference type="Pfam" id="PF09239">
    <property type="entry name" value="Topo-VIb_trans"/>
    <property type="match status" value="1"/>
</dbReference>
<keyword evidence="4 10" id="KW-0689">Ribosomal protein</keyword>
<comment type="similarity">
    <text evidence="1 10">Belongs to the eukaryotic ribosomal protein eS8 family.</text>
</comment>
<evidence type="ECO:0000256" key="11">
    <source>
        <dbReference type="SAM" id="MobiDB-lite"/>
    </source>
</evidence>
<dbReference type="InterPro" id="IPR020568">
    <property type="entry name" value="Ribosomal_Su5_D2-typ_SF"/>
</dbReference>
<keyword evidence="6 9" id="KW-0238">DNA-binding</keyword>
<evidence type="ECO:0000256" key="8">
    <source>
        <dbReference type="ARBA" id="ARBA00023274"/>
    </source>
</evidence>
<dbReference type="SUPFAM" id="SSF55874">
    <property type="entry name" value="ATPase domain of HSP90 chaperone/DNA topoisomerase II/histidine kinase"/>
    <property type="match status" value="1"/>
</dbReference>
<evidence type="ECO:0000256" key="6">
    <source>
        <dbReference type="ARBA" id="ARBA00023125"/>
    </source>
</evidence>
<keyword evidence="9" id="KW-0539">Nucleus</keyword>
<dbReference type="InterPro" id="IPR014721">
    <property type="entry name" value="Ribsml_uS5_D2-typ_fold_subgr"/>
</dbReference>
<dbReference type="CDD" id="cd00823">
    <property type="entry name" value="TopoIIB_Trans"/>
    <property type="match status" value="1"/>
</dbReference>
<sequence length="918" mass="101246">MGISRDSLHKRRATGGKQKPWRKKRKYELGRQAAMTKLSSNVCVRRVRVRGGNSKFRALRLDHGNFSWGSEAVTRKVRILDVSYNASNNELVRTQTLVKSAIIQVDAAPFKQWYQQHYGLEVGQKRKGGAAAAAAAAAEGEAAAQSNHVKRKLKQRNQGRKLDQLMDDQFATGRLYAAISSRPGQCGRADGYILEGRELEFYVKKMQKKKGKGIAASGSSQRQPAPTDAVCRPSPPPAAAWTAVMAPKAPKGDVLQQKSPAEFFADNRTIAGFDNPGKCLYTTIRELVENALDAAESISTLPEIDITVEEISQSRLNRLRGVTNHDRIDEELYQDFETAGAKQKRLAKEAKELEKLEKQAAKRGDGSAAVDAKKKEFEVKRAAQAAKAEKVFFKVTVRDNGMGMSHKDIPEMLGRVLSGTKYGVKQTRGKFGLGAKMALIWSKMSTGLPIEVTSARRGSAQRSYYKLDLDIQRNQPNVHEQKLLDNPGGWHGAELSVVIAGNWTYYRAKALKYLQQIAVITPYSQFKFLFKAEDEKSSLAITFARRTTTMPQPPQAVKHHPAAVDLELIKRLAGATPCTTLVAFLSKEFDCVSRDYAEKISLEMRCDPHTSPAELTPKQIVAMHDLLHQLRFANPDGNHLSPAGEYNLRLGIMKELRPEMVATHQGGAGVHEGHAFIVEAAVSVGGRNIKPGLNIYRFANRIPLLFEGGSDVITRTALKRINWSTYKINQSSDKVGVFVSLVSTKIPFKGAGKEYIADDVEEIQAAVRAAIQQCCVQLKSKIARQQAAREQKLRKKNLTKYIPNVAAAVYTVLQAVAKRRDDAAGGAAAAAKRRRLEPDQALVVAGVRSGEVTEAALVAKLQEHVEQIDVDMALEYQLQQGIADTAKVDACLMPVSARHDYGPEMHCAVGVIRRLQEP</sequence>
<keyword evidence="14" id="KW-1185">Reference proteome</keyword>
<dbReference type="Pfam" id="PF13589">
    <property type="entry name" value="HATPase_c_3"/>
    <property type="match status" value="1"/>
</dbReference>
<evidence type="ECO:0000256" key="9">
    <source>
        <dbReference type="HAMAP-Rule" id="MF_03165"/>
    </source>
</evidence>
<dbReference type="NCBIfam" id="NF003218">
    <property type="entry name" value="PRK04184.1"/>
    <property type="match status" value="1"/>
</dbReference>
<feature type="binding site" evidence="9">
    <location>
        <begin position="429"/>
        <end position="436"/>
    </location>
    <ligand>
        <name>ATP</name>
        <dbReference type="ChEBI" id="CHEBI:30616"/>
    </ligand>
</feature>
<dbReference type="Proteomes" id="UP000239649">
    <property type="component" value="Unassembled WGS sequence"/>
</dbReference>
<comment type="subunit">
    <text evidence="9">Homodimer. Heterotetramer of two TOP6A and two TOP6B subunits.</text>
</comment>
<dbReference type="OrthoDB" id="1562195at2759"/>
<evidence type="ECO:0000256" key="4">
    <source>
        <dbReference type="ARBA" id="ARBA00022980"/>
    </source>
</evidence>
<dbReference type="GO" id="GO:0003918">
    <property type="term" value="F:DNA topoisomerase type II (double strand cut, ATP-hydrolyzing) activity"/>
    <property type="evidence" value="ECO:0007669"/>
    <property type="project" value="UniProtKB-UniRule"/>
</dbReference>
<evidence type="ECO:0000256" key="3">
    <source>
        <dbReference type="ARBA" id="ARBA00022840"/>
    </source>
</evidence>
<dbReference type="NCBIfam" id="TIGR00307">
    <property type="entry name" value="eS8"/>
    <property type="match status" value="1"/>
</dbReference>
<evidence type="ECO:0000313" key="13">
    <source>
        <dbReference type="EMBL" id="PSC70487.1"/>
    </source>
</evidence>
<dbReference type="Gene3D" id="3.30.230.10">
    <property type="match status" value="1"/>
</dbReference>
<dbReference type="FunFam" id="3.10.290.70:FF:000003">
    <property type="entry name" value="40S ribosomal protein S8"/>
    <property type="match status" value="1"/>
</dbReference>
<keyword evidence="2 9" id="KW-0547">Nucleotide-binding</keyword>
<comment type="subcellular location">
    <subcellularLocation>
        <location evidence="9">Nucleus</location>
    </subcellularLocation>
</comment>
<dbReference type="SUPFAM" id="SSF54211">
    <property type="entry name" value="Ribosomal protein S5 domain 2-like"/>
    <property type="match status" value="1"/>
</dbReference>
<gene>
    <name evidence="9" type="primary">TOP6B</name>
    <name evidence="13" type="ORF">C2E20_5964</name>
</gene>
<feature type="binding site" evidence="9">
    <location>
        <position position="399"/>
    </location>
    <ligand>
        <name>ATP</name>
        <dbReference type="ChEBI" id="CHEBI:30616"/>
    </ligand>
</feature>
<dbReference type="CDD" id="cd11380">
    <property type="entry name" value="Ribosomal_S8e_like"/>
    <property type="match status" value="1"/>
</dbReference>
<dbReference type="InterPro" id="IPR018283">
    <property type="entry name" value="Ribosomal_eS8_CS"/>
</dbReference>
<dbReference type="PROSITE" id="PS01193">
    <property type="entry name" value="RIBOSOMAL_S8E"/>
    <property type="match status" value="1"/>
</dbReference>
<evidence type="ECO:0000256" key="1">
    <source>
        <dbReference type="ARBA" id="ARBA00005257"/>
    </source>
</evidence>
<dbReference type="InterPro" id="IPR005734">
    <property type="entry name" value="TopoVI_B"/>
</dbReference>
<keyword evidence="8 10" id="KW-0687">Ribonucleoprotein</keyword>
<dbReference type="PANTHER" id="PTHR48444:SF1">
    <property type="entry name" value="DNA TOPOISOMERASE 6 SUBUNIT B"/>
    <property type="match status" value="1"/>
</dbReference>
<name>A0A2P6V8S6_9CHLO</name>
<dbReference type="GO" id="GO:0003735">
    <property type="term" value="F:structural constituent of ribosome"/>
    <property type="evidence" value="ECO:0007669"/>
    <property type="project" value="InterPro"/>
</dbReference>
<dbReference type="EC" id="5.6.2.2" evidence="9"/>
<keyword evidence="3 9" id="KW-0067">ATP-binding</keyword>
<keyword evidence="7 9" id="KW-0413">Isomerase</keyword>
<dbReference type="InterPro" id="IPR042563">
    <property type="entry name" value="Ribosomal_protein_eS8_euk"/>
</dbReference>
<evidence type="ECO:0000313" key="14">
    <source>
        <dbReference type="Proteomes" id="UP000239649"/>
    </source>
</evidence>
<dbReference type="Gene3D" id="3.30.565.10">
    <property type="entry name" value="Histidine kinase-like ATPase, C-terminal domain"/>
    <property type="match status" value="1"/>
</dbReference>
<proteinExistence type="inferred from homology"/>
<feature type="region of interest" description="Disordered" evidence="11">
    <location>
        <begin position="213"/>
        <end position="235"/>
    </location>
</feature>
<evidence type="ECO:0000256" key="7">
    <source>
        <dbReference type="ARBA" id="ARBA00023235"/>
    </source>
</evidence>